<evidence type="ECO:0000313" key="1">
    <source>
        <dbReference type="EMBL" id="KNC21570.1"/>
    </source>
</evidence>
<protein>
    <submittedName>
        <fullName evidence="1">Uncharacterized protein</fullName>
    </submittedName>
</protein>
<reference evidence="1 2" key="1">
    <citation type="journal article" date="2015" name="Nat. Commun.">
        <title>Lucilia cuprina genome unlocks parasitic fly biology to underpin future interventions.</title>
        <authorList>
            <person name="Anstead C.A."/>
            <person name="Korhonen P.K."/>
            <person name="Young N.D."/>
            <person name="Hall R.S."/>
            <person name="Jex A.R."/>
            <person name="Murali S.C."/>
            <person name="Hughes D.S."/>
            <person name="Lee S.F."/>
            <person name="Perry T."/>
            <person name="Stroehlein A.J."/>
            <person name="Ansell B.R."/>
            <person name="Breugelmans B."/>
            <person name="Hofmann A."/>
            <person name="Qu J."/>
            <person name="Dugan S."/>
            <person name="Lee S.L."/>
            <person name="Chao H."/>
            <person name="Dinh H."/>
            <person name="Han Y."/>
            <person name="Doddapaneni H.V."/>
            <person name="Worley K.C."/>
            <person name="Muzny D.M."/>
            <person name="Ioannidis P."/>
            <person name="Waterhouse R.M."/>
            <person name="Zdobnov E.M."/>
            <person name="James P.J."/>
            <person name="Bagnall N.H."/>
            <person name="Kotze A.C."/>
            <person name="Gibbs R.A."/>
            <person name="Richards S."/>
            <person name="Batterham P."/>
            <person name="Gasser R.B."/>
        </authorList>
    </citation>
    <scope>NUCLEOTIDE SEQUENCE [LARGE SCALE GENOMIC DNA]</scope>
    <source>
        <strain evidence="1 2">LS</strain>
        <tissue evidence="1">Full body</tissue>
    </source>
</reference>
<name>A0A0L0BN81_LUCCU</name>
<gene>
    <name evidence="1" type="ORF">FF38_10612</name>
</gene>
<comment type="caution">
    <text evidence="1">The sequence shown here is derived from an EMBL/GenBank/DDBJ whole genome shotgun (WGS) entry which is preliminary data.</text>
</comment>
<sequence>MLYAFQYLTNNMQTILSQLSPLDSLSSSAGYVILSVWPLASSSSNRYKFTNFCVELVSSRESIDTSMFYNSCMEVKRLCCGVVTTLPPSTPSNSKRQSSAVSIEFVENCCCNVCGWLANIVFCCCCWRNVGLLPTLMGIASGVAGGVSKFDILRFKAELPTIVGVVDVATLAVDATPVGD</sequence>
<dbReference type="AlphaFoldDB" id="A0A0L0BN81"/>
<proteinExistence type="predicted"/>
<keyword evidence="2" id="KW-1185">Reference proteome</keyword>
<dbReference type="Proteomes" id="UP000037069">
    <property type="component" value="Unassembled WGS sequence"/>
</dbReference>
<dbReference type="EMBL" id="JRES01001601">
    <property type="protein sequence ID" value="KNC21570.1"/>
    <property type="molecule type" value="Genomic_DNA"/>
</dbReference>
<organism evidence="1 2">
    <name type="scientific">Lucilia cuprina</name>
    <name type="common">Green bottle fly</name>
    <name type="synonym">Australian sheep blowfly</name>
    <dbReference type="NCBI Taxonomy" id="7375"/>
    <lineage>
        <taxon>Eukaryota</taxon>
        <taxon>Metazoa</taxon>
        <taxon>Ecdysozoa</taxon>
        <taxon>Arthropoda</taxon>
        <taxon>Hexapoda</taxon>
        <taxon>Insecta</taxon>
        <taxon>Pterygota</taxon>
        <taxon>Neoptera</taxon>
        <taxon>Endopterygota</taxon>
        <taxon>Diptera</taxon>
        <taxon>Brachycera</taxon>
        <taxon>Muscomorpha</taxon>
        <taxon>Oestroidea</taxon>
        <taxon>Calliphoridae</taxon>
        <taxon>Luciliinae</taxon>
        <taxon>Lucilia</taxon>
    </lineage>
</organism>
<accession>A0A0L0BN81</accession>
<evidence type="ECO:0000313" key="2">
    <source>
        <dbReference type="Proteomes" id="UP000037069"/>
    </source>
</evidence>